<accession>A0A3S5BPV1</accession>
<dbReference type="EMBL" id="CAAALY010246224">
    <property type="protein sequence ID" value="VEL33689.1"/>
    <property type="molecule type" value="Genomic_DNA"/>
</dbReference>
<dbReference type="AlphaFoldDB" id="A0A3S5BPV1"/>
<evidence type="ECO:0000256" key="1">
    <source>
        <dbReference type="SAM" id="MobiDB-lite"/>
    </source>
</evidence>
<keyword evidence="3" id="KW-1185">Reference proteome</keyword>
<comment type="caution">
    <text evidence="2">The sequence shown here is derived from an EMBL/GenBank/DDBJ whole genome shotgun (WGS) entry which is preliminary data.</text>
</comment>
<feature type="region of interest" description="Disordered" evidence="1">
    <location>
        <begin position="139"/>
        <end position="181"/>
    </location>
</feature>
<protein>
    <submittedName>
        <fullName evidence="2">Uncharacterized protein</fullName>
    </submittedName>
</protein>
<sequence length="271" mass="28212">MAEEVHVYSALVTSSPEAYFPAGYTVPLTSSCQATGFGVNVGLGLSYSGYHQLATCLESTAISTASTAAVPAAPCCPSLAGPLRAIRPVAGLKSQSSGFEDDRVLAATARPVRRSSVRPLRENTTATLAISATSATGRPVTPNYLESRLSPCNRSTSISTSTSIGISTSASSSSSSSDQTTSGVEDAALLLLEAAAWSGRRAAVSTDRSSIHQSNGLTHAPVHLLGQQAIWDHGPELERNREGRLHARDCPLDLPTGRLNGPSNYATMRIA</sequence>
<evidence type="ECO:0000313" key="2">
    <source>
        <dbReference type="EMBL" id="VEL33689.1"/>
    </source>
</evidence>
<name>A0A3S5BPV1_9PLAT</name>
<dbReference type="Proteomes" id="UP000784294">
    <property type="component" value="Unassembled WGS sequence"/>
</dbReference>
<organism evidence="2 3">
    <name type="scientific">Protopolystoma xenopodis</name>
    <dbReference type="NCBI Taxonomy" id="117903"/>
    <lineage>
        <taxon>Eukaryota</taxon>
        <taxon>Metazoa</taxon>
        <taxon>Spiralia</taxon>
        <taxon>Lophotrochozoa</taxon>
        <taxon>Platyhelminthes</taxon>
        <taxon>Monogenea</taxon>
        <taxon>Polyopisthocotylea</taxon>
        <taxon>Polystomatidea</taxon>
        <taxon>Polystomatidae</taxon>
        <taxon>Protopolystoma</taxon>
    </lineage>
</organism>
<evidence type="ECO:0000313" key="3">
    <source>
        <dbReference type="Proteomes" id="UP000784294"/>
    </source>
</evidence>
<proteinExistence type="predicted"/>
<gene>
    <name evidence="2" type="ORF">PXEA_LOCUS27129</name>
</gene>
<reference evidence="2" key="1">
    <citation type="submission" date="2018-11" db="EMBL/GenBank/DDBJ databases">
        <authorList>
            <consortium name="Pathogen Informatics"/>
        </authorList>
    </citation>
    <scope>NUCLEOTIDE SEQUENCE</scope>
</reference>
<feature type="compositionally biased region" description="Low complexity" evidence="1">
    <location>
        <begin position="155"/>
        <end position="181"/>
    </location>
</feature>